<dbReference type="SMART" id="SM00093">
    <property type="entry name" value="SERPIN"/>
    <property type="match status" value="1"/>
</dbReference>
<dbReference type="InterPro" id="IPR023795">
    <property type="entry name" value="Serpin_CS"/>
</dbReference>
<evidence type="ECO:0000256" key="4">
    <source>
        <dbReference type="ARBA" id="ARBA00022900"/>
    </source>
</evidence>
<dbReference type="RefSeq" id="XP_020670066.2">
    <property type="nucleotide sequence ID" value="XM_020814407.2"/>
</dbReference>
<feature type="domain" description="Serpin" evidence="8">
    <location>
        <begin position="67"/>
        <end position="427"/>
    </location>
</feature>
<evidence type="ECO:0000313" key="13">
    <source>
        <dbReference type="RefSeq" id="XP_020670067.2"/>
    </source>
</evidence>
<evidence type="ECO:0000313" key="15">
    <source>
        <dbReference type="RefSeq" id="XP_020670069.2"/>
    </source>
</evidence>
<feature type="signal peptide" evidence="7">
    <location>
        <begin position="1"/>
        <end position="18"/>
    </location>
</feature>
<dbReference type="Gene3D" id="2.30.39.10">
    <property type="entry name" value="Alpha-1-antitrypsin, domain 1"/>
    <property type="match status" value="1"/>
</dbReference>
<reference evidence="9 10" key="1">
    <citation type="submission" date="2025-05" db="UniProtKB">
        <authorList>
            <consortium name="RefSeq"/>
        </authorList>
    </citation>
    <scope>NUCLEOTIDE SEQUENCE [LARGE SCALE GENOMIC DNA]</scope>
</reference>
<dbReference type="RefSeq" id="XP_020670069.2">
    <property type="nucleotide sequence ID" value="XM_020814410.2"/>
</dbReference>
<protein>
    <submittedName>
        <fullName evidence="10 11">Alpha-1-antitrypsin-like</fullName>
    </submittedName>
</protein>
<dbReference type="PROSITE" id="PS00284">
    <property type="entry name" value="SERPIN"/>
    <property type="match status" value="1"/>
</dbReference>
<dbReference type="RefSeq" id="XP_020670067.2">
    <property type="nucleotide sequence ID" value="XM_020814408.2"/>
</dbReference>
<accession>A0A6J0VB60</accession>
<dbReference type="InterPro" id="IPR000215">
    <property type="entry name" value="Serpin_fam"/>
</dbReference>
<keyword evidence="3 7" id="KW-0732">Signal</keyword>
<gene>
    <name evidence="10 11 12 13 14 15" type="primary">LOC110090675</name>
</gene>
<name>A0A6J0VB60_9SAUR</name>
<evidence type="ECO:0000256" key="2">
    <source>
        <dbReference type="ARBA" id="ARBA00022690"/>
    </source>
</evidence>
<dbReference type="RefSeq" id="XP_020670068.2">
    <property type="nucleotide sequence ID" value="XM_020814409.2"/>
</dbReference>
<evidence type="ECO:0000313" key="14">
    <source>
        <dbReference type="RefSeq" id="XP_020670068.2"/>
    </source>
</evidence>
<dbReference type="GO" id="GO:0004867">
    <property type="term" value="F:serine-type endopeptidase inhibitor activity"/>
    <property type="evidence" value="ECO:0007669"/>
    <property type="project" value="UniProtKB-KW"/>
</dbReference>
<dbReference type="Proteomes" id="UP001652642">
    <property type="component" value="Chromosome 1"/>
</dbReference>
<dbReference type="GO" id="GO:0005615">
    <property type="term" value="C:extracellular space"/>
    <property type="evidence" value="ECO:0007669"/>
    <property type="project" value="InterPro"/>
</dbReference>
<dbReference type="InterPro" id="IPR036186">
    <property type="entry name" value="Serpin_sf"/>
</dbReference>
<dbReference type="OrthoDB" id="671595at2759"/>
<dbReference type="PANTHER" id="PTHR11461:SF165">
    <property type="entry name" value="ALPHA-1-ANTITRYPSIN"/>
    <property type="match status" value="1"/>
</dbReference>
<dbReference type="RefSeq" id="XP_020670064.2">
    <property type="nucleotide sequence ID" value="XM_020814405.2"/>
</dbReference>
<evidence type="ECO:0000313" key="12">
    <source>
        <dbReference type="RefSeq" id="XP_020670066.2"/>
    </source>
</evidence>
<sequence>MKSIIHLSLLLISLQVRCHHLPGRHDYKDDHEADISPEYQHLLSAEEQGEKSTRYRKIIPSNGDFAFNFYRNIAADATGKNIFFSPLSISTAFSLLALGAKSVTHDEIYRGLAFNLLEMNEKEIHEGFCQLIRVLNQPDNKAQVNTGNALFIEKSLKFLPAFVEDAQALYEANVFPTDFNVSRVAKKQINDYVQNKTHGKIAYALEELDPCTVMVLVNYIFFKAYWENPFDTHLIRERDFFVDANTTVKVNLMHRKGYYKFVYDEDLSSWIVELPYKGDATAFFILPDEGKMAHVESALRKESLSKWTKSFLHETIRLFIPKFSISASYDVKDLLQKMGITAVFNDTADLSRITGELNLKVSKVIHKALLDINESGTEAAAVTTIEFMLRSAPSYPLHTIRFDRPFLIMIVHQQTSSILFIAKIVNPKKG</sequence>
<dbReference type="KEGG" id="pvt:110090675"/>
<feature type="chain" id="PRO_5044638050" evidence="7">
    <location>
        <begin position="19"/>
        <end position="430"/>
    </location>
</feature>
<dbReference type="InterPro" id="IPR042185">
    <property type="entry name" value="Serpin_sf_2"/>
</dbReference>
<keyword evidence="2" id="KW-0646">Protease inhibitor</keyword>
<dbReference type="InterPro" id="IPR023796">
    <property type="entry name" value="Serpin_dom"/>
</dbReference>
<comment type="similarity">
    <text evidence="1 6">Belongs to the serpin family.</text>
</comment>
<keyword evidence="5" id="KW-0325">Glycoprotein</keyword>
<evidence type="ECO:0000256" key="3">
    <source>
        <dbReference type="ARBA" id="ARBA00022729"/>
    </source>
</evidence>
<dbReference type="Gene3D" id="2.10.310.10">
    <property type="entry name" value="Serpins superfamily"/>
    <property type="match status" value="1"/>
</dbReference>
<organism evidence="9 13">
    <name type="scientific">Pogona vitticeps</name>
    <name type="common">central bearded dragon</name>
    <dbReference type="NCBI Taxonomy" id="103695"/>
    <lineage>
        <taxon>Eukaryota</taxon>
        <taxon>Metazoa</taxon>
        <taxon>Chordata</taxon>
        <taxon>Craniata</taxon>
        <taxon>Vertebrata</taxon>
        <taxon>Euteleostomi</taxon>
        <taxon>Lepidosauria</taxon>
        <taxon>Squamata</taxon>
        <taxon>Bifurcata</taxon>
        <taxon>Unidentata</taxon>
        <taxon>Episquamata</taxon>
        <taxon>Toxicofera</taxon>
        <taxon>Iguania</taxon>
        <taxon>Acrodonta</taxon>
        <taxon>Agamidae</taxon>
        <taxon>Amphibolurinae</taxon>
        <taxon>Pogona</taxon>
    </lineage>
</organism>
<dbReference type="AlphaFoldDB" id="A0A6J0VB60"/>
<evidence type="ECO:0000256" key="5">
    <source>
        <dbReference type="ARBA" id="ARBA00023180"/>
    </source>
</evidence>
<dbReference type="GeneID" id="110090675"/>
<proteinExistence type="inferred from homology"/>
<evidence type="ECO:0000256" key="6">
    <source>
        <dbReference type="RuleBase" id="RU000411"/>
    </source>
</evidence>
<evidence type="ECO:0000256" key="7">
    <source>
        <dbReference type="SAM" id="SignalP"/>
    </source>
</evidence>
<dbReference type="RefSeq" id="XP_020670065.2">
    <property type="nucleotide sequence ID" value="XM_020814406.2"/>
</dbReference>
<keyword evidence="4" id="KW-0722">Serine protease inhibitor</keyword>
<evidence type="ECO:0000313" key="9">
    <source>
        <dbReference type="Proteomes" id="UP001652642"/>
    </source>
</evidence>
<evidence type="ECO:0000313" key="10">
    <source>
        <dbReference type="RefSeq" id="XP_020670064.2"/>
    </source>
</evidence>
<dbReference type="PANTHER" id="PTHR11461">
    <property type="entry name" value="SERINE PROTEASE INHIBITOR, SERPIN"/>
    <property type="match status" value="1"/>
</dbReference>
<dbReference type="CDD" id="cd19548">
    <property type="entry name" value="serpinA_A1AT-like"/>
    <property type="match status" value="1"/>
</dbReference>
<dbReference type="SUPFAM" id="SSF56574">
    <property type="entry name" value="Serpins"/>
    <property type="match status" value="1"/>
</dbReference>
<dbReference type="Pfam" id="PF00079">
    <property type="entry name" value="Serpin"/>
    <property type="match status" value="1"/>
</dbReference>
<evidence type="ECO:0000259" key="8">
    <source>
        <dbReference type="SMART" id="SM00093"/>
    </source>
</evidence>
<evidence type="ECO:0000256" key="1">
    <source>
        <dbReference type="ARBA" id="ARBA00009500"/>
    </source>
</evidence>
<dbReference type="Gene3D" id="3.30.497.10">
    <property type="entry name" value="Antithrombin, subunit I, domain 2"/>
    <property type="match status" value="1"/>
</dbReference>
<dbReference type="InterPro" id="IPR042178">
    <property type="entry name" value="Serpin_sf_1"/>
</dbReference>
<keyword evidence="9" id="KW-1185">Reference proteome</keyword>
<evidence type="ECO:0000313" key="11">
    <source>
        <dbReference type="RefSeq" id="XP_020670065.2"/>
    </source>
</evidence>